<comment type="function">
    <text evidence="4">Leucine-rich repeat protein that likely mediates protein interactions, possibly in the context of signal transduction.</text>
</comment>
<dbReference type="InterPro" id="IPR050216">
    <property type="entry name" value="LRR_domain-containing"/>
</dbReference>
<gene>
    <name evidence="5" type="ORF">ACMD2_02949</name>
</gene>
<evidence type="ECO:0000256" key="1">
    <source>
        <dbReference type="ARBA" id="ARBA00022614"/>
    </source>
</evidence>
<dbReference type="FunFam" id="3.80.10.10:FF:000116">
    <property type="entry name" value="Leucine-rich repeat-containing protein 40"/>
    <property type="match status" value="2"/>
</dbReference>
<evidence type="ECO:0000313" key="5">
    <source>
        <dbReference type="EMBL" id="OAY83797.1"/>
    </source>
</evidence>
<dbReference type="AlphaFoldDB" id="A0A199W2T8"/>
<dbReference type="Proteomes" id="UP000092600">
    <property type="component" value="Unassembled WGS sequence"/>
</dbReference>
<dbReference type="PANTHER" id="PTHR48051:SF1">
    <property type="entry name" value="RAS SUPPRESSOR PROTEIN 1"/>
    <property type="match status" value="1"/>
</dbReference>
<dbReference type="SMART" id="SM00369">
    <property type="entry name" value="LRR_TYP"/>
    <property type="match status" value="22"/>
</dbReference>
<evidence type="ECO:0000256" key="4">
    <source>
        <dbReference type="ARBA" id="ARBA00037519"/>
    </source>
</evidence>
<dbReference type="PANTHER" id="PTHR48051">
    <property type="match status" value="1"/>
</dbReference>
<comment type="similarity">
    <text evidence="3">Belongs to the SHOC2 family.</text>
</comment>
<dbReference type="PRINTS" id="PR00019">
    <property type="entry name" value="LEURICHRPT"/>
</dbReference>
<sequence>MDRILKSARASGSLNLSNRSLREVPDEVYRNLEAVGADDKWWEAVELQKLILAHNNIEVLKEDLRNLSLLSVLNISHNKLSSLPTAIGELPLLKSLDVSYNQITSIPDEIGSAASLVKLDLSSNLLKELPNSLGRCLDLSELKASDNCLAGLPNELGNCTKLMKLDVEGNKLTMLTDNIFMPWTMLTELNAARNLLTSIPESIGVLSKLIRLDLHQNKISSIPSAIKGCSSLAEFYMGTNSLSTIPPEIGALSRLGTLDLHSNQLKEIPVEMCKLQLSVLDLSNNSLSGLPPELGTMTTLRKLLLSGNPLRTLRSSLVSGPTPTLLKYLRSRLSSDEEASGSTGTPAKDVEIAMATRLSLSSKELKLTGLGLTSVPSAAWETGEVVKLDLSKNSIEELPNELSTCSMLQVLVLSNNKIKEWPGTVLSSLSNFQCLKLDNNPLAEIPSTGLEVLSKLEILDLSCNTASLPDPSVISKLPQLQELYLRRMQLGQFPTGLLCLRGLRILDLSQNCLVTIPEEIKDLTSLTELDLSDNNIAALPPELGLLEPNLQVLKLDGNPLRSSLVSGPTPTLLKYLRSRLSSDEEASGSTGTPAKDVEIAMATRLSLSSKELKLTGLGLTSVPSAAWETGEVVKLDLSKNSIEELPNELSTCSMLQVLVLSNNKIKEWPGTVLSSLSNLQCLKLDNNPLAEIPSTGLEVLSKLEILDLSCNAASLADPSVISKLPQLQELYLRRMQLGQFPTGLLCLKGLRILDLSQNRLVTIPEEIKDLTSLTELDLSDNNIAALPPELGLLEPNLQVLKLDGNPLRSIRRTILDKGTKAILTYLKDKLPTQ</sequence>
<protein>
    <submittedName>
        <fullName evidence="5">Plant intracellular Ras-group-related LRR protein 6</fullName>
    </submittedName>
</protein>
<evidence type="ECO:0000313" key="6">
    <source>
        <dbReference type="Proteomes" id="UP000092600"/>
    </source>
</evidence>
<dbReference type="GO" id="GO:0005737">
    <property type="term" value="C:cytoplasm"/>
    <property type="evidence" value="ECO:0007669"/>
    <property type="project" value="TreeGrafter"/>
</dbReference>
<dbReference type="Pfam" id="PF13855">
    <property type="entry name" value="LRR_8"/>
    <property type="match status" value="7"/>
</dbReference>
<organism evidence="5 6">
    <name type="scientific">Ananas comosus</name>
    <name type="common">Pineapple</name>
    <name type="synonym">Ananas ananas</name>
    <dbReference type="NCBI Taxonomy" id="4615"/>
    <lineage>
        <taxon>Eukaryota</taxon>
        <taxon>Viridiplantae</taxon>
        <taxon>Streptophyta</taxon>
        <taxon>Embryophyta</taxon>
        <taxon>Tracheophyta</taxon>
        <taxon>Spermatophyta</taxon>
        <taxon>Magnoliopsida</taxon>
        <taxon>Liliopsida</taxon>
        <taxon>Poales</taxon>
        <taxon>Bromeliaceae</taxon>
        <taxon>Bromelioideae</taxon>
        <taxon>Ananas</taxon>
    </lineage>
</organism>
<proteinExistence type="inferred from homology"/>
<dbReference type="SUPFAM" id="SSF52058">
    <property type="entry name" value="L domain-like"/>
    <property type="match status" value="3"/>
</dbReference>
<keyword evidence="1" id="KW-0433">Leucine-rich repeat</keyword>
<accession>A0A199W2T8</accession>
<dbReference type="PROSITE" id="PS51450">
    <property type="entry name" value="LRR"/>
    <property type="match status" value="10"/>
</dbReference>
<dbReference type="InterPro" id="IPR003591">
    <property type="entry name" value="Leu-rich_rpt_typical-subtyp"/>
</dbReference>
<dbReference type="EMBL" id="LSRQ01000310">
    <property type="protein sequence ID" value="OAY83797.1"/>
    <property type="molecule type" value="Genomic_DNA"/>
</dbReference>
<keyword evidence="2" id="KW-0677">Repeat</keyword>
<evidence type="ECO:0000256" key="2">
    <source>
        <dbReference type="ARBA" id="ARBA00022737"/>
    </source>
</evidence>
<dbReference type="SMART" id="SM00365">
    <property type="entry name" value="LRR_SD22"/>
    <property type="match status" value="8"/>
</dbReference>
<dbReference type="SMART" id="SM00364">
    <property type="entry name" value="LRR_BAC"/>
    <property type="match status" value="11"/>
</dbReference>
<evidence type="ECO:0000256" key="3">
    <source>
        <dbReference type="ARBA" id="ARBA00023786"/>
    </source>
</evidence>
<dbReference type="Gene3D" id="3.80.10.10">
    <property type="entry name" value="Ribonuclease Inhibitor"/>
    <property type="match status" value="7"/>
</dbReference>
<reference evidence="5 6" key="1">
    <citation type="journal article" date="2016" name="DNA Res.">
        <title>The draft genome of MD-2 pineapple using hybrid error correction of long reads.</title>
        <authorList>
            <person name="Redwan R.M."/>
            <person name="Saidin A."/>
            <person name="Kumar S.V."/>
        </authorList>
    </citation>
    <scope>NUCLEOTIDE SEQUENCE [LARGE SCALE GENOMIC DNA]</scope>
    <source>
        <strain evidence="6">cv. MD2</strain>
        <tissue evidence="5">Leaf</tissue>
    </source>
</reference>
<dbReference type="InterPro" id="IPR001611">
    <property type="entry name" value="Leu-rich_rpt"/>
</dbReference>
<dbReference type="STRING" id="4615.A0A199W2T8"/>
<name>A0A199W2T8_ANACO</name>
<dbReference type="InterPro" id="IPR032675">
    <property type="entry name" value="LRR_dom_sf"/>
</dbReference>
<comment type="caution">
    <text evidence="5">The sequence shown here is derived from an EMBL/GenBank/DDBJ whole genome shotgun (WGS) entry which is preliminary data.</text>
</comment>